<dbReference type="STRING" id="1993.SAMN04489713_11229"/>
<reference evidence="2 3" key="1">
    <citation type="submission" date="2016-10" db="EMBL/GenBank/DDBJ databases">
        <authorList>
            <person name="de Groot N.N."/>
        </authorList>
    </citation>
    <scope>NUCLEOTIDE SEQUENCE [LARGE SCALE GENOMIC DNA]</scope>
    <source>
        <strain evidence="2 3">DSM 43067</strain>
    </source>
</reference>
<dbReference type="EMBL" id="FOVH01000012">
    <property type="protein sequence ID" value="SFP17204.1"/>
    <property type="molecule type" value="Genomic_DNA"/>
</dbReference>
<dbReference type="CDD" id="cd00093">
    <property type="entry name" value="HTH_XRE"/>
    <property type="match status" value="1"/>
</dbReference>
<evidence type="ECO:0000313" key="2">
    <source>
        <dbReference type="EMBL" id="SFP17204.1"/>
    </source>
</evidence>
<accession>A0A1I5N649</accession>
<dbReference type="Pfam" id="PF13560">
    <property type="entry name" value="HTH_31"/>
    <property type="match status" value="1"/>
</dbReference>
<dbReference type="SUPFAM" id="SSF47413">
    <property type="entry name" value="lambda repressor-like DNA-binding domains"/>
    <property type="match status" value="1"/>
</dbReference>
<proteinExistence type="predicted"/>
<dbReference type="AlphaFoldDB" id="A0A1I5N649"/>
<dbReference type="OrthoDB" id="3355929at2"/>
<dbReference type="InParanoid" id="A0A1I5N649"/>
<dbReference type="Gene3D" id="1.10.260.40">
    <property type="entry name" value="lambda repressor-like DNA-binding domains"/>
    <property type="match status" value="1"/>
</dbReference>
<dbReference type="SMART" id="SM00530">
    <property type="entry name" value="HTH_XRE"/>
    <property type="match status" value="1"/>
</dbReference>
<keyword evidence="3" id="KW-1185">Reference proteome</keyword>
<evidence type="ECO:0000313" key="3">
    <source>
        <dbReference type="Proteomes" id="UP000183413"/>
    </source>
</evidence>
<protein>
    <recommendedName>
        <fullName evidence="1">HTH cro/C1-type domain-containing protein</fullName>
    </recommendedName>
</protein>
<dbReference type="InterPro" id="IPR010982">
    <property type="entry name" value="Lambda_DNA-bd_dom_sf"/>
</dbReference>
<evidence type="ECO:0000259" key="1">
    <source>
        <dbReference type="PROSITE" id="PS50943"/>
    </source>
</evidence>
<gene>
    <name evidence="2" type="ORF">SAMN04489713_11229</name>
</gene>
<organism evidence="2 3">
    <name type="scientific">Actinomadura madurae</name>
    <dbReference type="NCBI Taxonomy" id="1993"/>
    <lineage>
        <taxon>Bacteria</taxon>
        <taxon>Bacillati</taxon>
        <taxon>Actinomycetota</taxon>
        <taxon>Actinomycetes</taxon>
        <taxon>Streptosporangiales</taxon>
        <taxon>Thermomonosporaceae</taxon>
        <taxon>Actinomadura</taxon>
    </lineage>
</organism>
<dbReference type="GO" id="GO:0003677">
    <property type="term" value="F:DNA binding"/>
    <property type="evidence" value="ECO:0007669"/>
    <property type="project" value="InterPro"/>
</dbReference>
<dbReference type="PROSITE" id="PS50943">
    <property type="entry name" value="HTH_CROC1"/>
    <property type="match status" value="1"/>
</dbReference>
<name>A0A1I5N649_9ACTN</name>
<sequence length="269" mass="30386">MVNASPDPEISLSSLMAYYLRFLRLKHRMTQARVGDIIGCTKSQVSKYEGGTRQLDERECCALDKAWDTGGLFAILLRYAKLGVDPNWLEKVRKYQREAETLRFFYNNVIPMPFQTESYSRALLAAGHDAQLVDDVEAAVSRRMKHQEAMLARGPAIWAVLDEAALRPMGGAGVMEEQRDLLLKLMDLRHVSIRVIPESALPHIGVDGGFSCFELRNGLRVAFAGTSLKVGRIIDDQTEAARVAVRFERIAARSWSEDQSREWIARMRV</sequence>
<dbReference type="RefSeq" id="WP_075022988.1">
    <property type="nucleotide sequence ID" value="NZ_FOVH01000012.1"/>
</dbReference>
<feature type="domain" description="HTH cro/C1-type" evidence="1">
    <location>
        <begin position="20"/>
        <end position="53"/>
    </location>
</feature>
<dbReference type="Pfam" id="PF19054">
    <property type="entry name" value="DUF5753"/>
    <property type="match status" value="1"/>
</dbReference>
<dbReference type="Proteomes" id="UP000183413">
    <property type="component" value="Unassembled WGS sequence"/>
</dbReference>
<dbReference type="InterPro" id="IPR001387">
    <property type="entry name" value="Cro/C1-type_HTH"/>
</dbReference>
<dbReference type="InterPro" id="IPR043917">
    <property type="entry name" value="DUF5753"/>
</dbReference>